<reference evidence="5" key="1">
    <citation type="submission" date="2016-10" db="EMBL/GenBank/DDBJ databases">
        <authorList>
            <person name="Varghese N."/>
            <person name="Submissions S."/>
        </authorList>
    </citation>
    <scope>NUCLEOTIDE SEQUENCE [LARGE SCALE GENOMIC DNA]</scope>
    <source>
        <strain evidence="5">DSM 18887</strain>
    </source>
</reference>
<evidence type="ECO:0000256" key="2">
    <source>
        <dbReference type="SAM" id="Phobius"/>
    </source>
</evidence>
<comment type="cofactor">
    <cofactor evidence="1">
        <name>Mg(2+)</name>
        <dbReference type="ChEBI" id="CHEBI:18420"/>
    </cofactor>
</comment>
<accession>A0A1H9DMD5</accession>
<dbReference type="SMART" id="SM00267">
    <property type="entry name" value="GGDEF"/>
    <property type="match status" value="1"/>
</dbReference>
<dbReference type="EMBL" id="FOGB01000001">
    <property type="protein sequence ID" value="SEQ13868.1"/>
    <property type="molecule type" value="Genomic_DNA"/>
</dbReference>
<evidence type="ECO:0000313" key="5">
    <source>
        <dbReference type="Proteomes" id="UP000198749"/>
    </source>
</evidence>
<dbReference type="GO" id="GO:0003824">
    <property type="term" value="F:catalytic activity"/>
    <property type="evidence" value="ECO:0007669"/>
    <property type="project" value="UniProtKB-ARBA"/>
</dbReference>
<feature type="transmembrane region" description="Helical" evidence="2">
    <location>
        <begin position="458"/>
        <end position="481"/>
    </location>
</feature>
<dbReference type="Gene3D" id="3.30.450.20">
    <property type="entry name" value="PAS domain"/>
    <property type="match status" value="2"/>
</dbReference>
<dbReference type="CDD" id="cd01949">
    <property type="entry name" value="GGDEF"/>
    <property type="match status" value="1"/>
</dbReference>
<name>A0A1H9DMD5_9GAMM</name>
<dbReference type="PROSITE" id="PS50887">
    <property type="entry name" value="GGDEF"/>
    <property type="match status" value="1"/>
</dbReference>
<dbReference type="Pfam" id="PF21623">
    <property type="entry name" value="HK_sensor_dom_bact"/>
    <property type="match status" value="1"/>
</dbReference>
<organism evidence="4 5">
    <name type="scientific">Amphritea atlantica</name>
    <dbReference type="NCBI Taxonomy" id="355243"/>
    <lineage>
        <taxon>Bacteria</taxon>
        <taxon>Pseudomonadati</taxon>
        <taxon>Pseudomonadota</taxon>
        <taxon>Gammaproteobacteria</taxon>
        <taxon>Oceanospirillales</taxon>
        <taxon>Oceanospirillaceae</taxon>
        <taxon>Amphritea</taxon>
    </lineage>
</organism>
<dbReference type="STRING" id="355243.SAMN03080615_00597"/>
<sequence>MLNLLLLFTFLMSAEMLIMQAMQRLEIAVSFFWLEVFLDATLIAFITVLIVRLFIKTNRLTIRHDLNSESVLLRAGLIALTVETMLMLIFPLIRVSATGFAVTLSDGVVFSLITTLLIHYLLLKPANLVPVNQRTLIDKILALRGFLLFCYLTSLSLFLLLLLNVYQQQQQSYITQAVAAEKPQLALIKNSLNDHISKAALDTLMLARQENLQDLLSGDPEARNRLTNDYLNLASIKPVYEQIRYLNAQGVEEIRVDQGSLEPIVISTENLQDKHHRYYFKDSLKLLAGQVYISPMDLNIEHNQIELPFKPIVRTASPVFDRQGNKQGLVIINLNASALFTQLKGDAKNTAGELMLLNEDGYWMFGRERDAAWAFMFPEYKDRTIEKYYPGIWQKIIGKDRGAFLSPYGYFIFDTIATGRATPEDPQHNKLAAELHWPEWKLISLASPNSLSKAYSNFLPPLAMFFVLTAMVTGVGTIMYFRIQRKNLISQQQIEQLAHHDVLTGLNNRNIFIQILELQLTQSRRTQEPLALLYMDLDQFKPINDRYGHEAGDYVLKQFAARLKQILRESDLLARLGGDEFAALLSSYGNKRQLEIIAERIISATEEPVSFRGQQLQVGISIGIALHFQGLPLESLLHEADQAMYKAKRMQSNSYCFAEAPEEHQNVQITS</sequence>
<gene>
    <name evidence="4" type="ORF">SAMN03080615_00597</name>
</gene>
<dbReference type="Pfam" id="PF00990">
    <property type="entry name" value="GGDEF"/>
    <property type="match status" value="1"/>
</dbReference>
<dbReference type="InterPro" id="IPR048760">
    <property type="entry name" value="VP0354-like_sensor_dom"/>
</dbReference>
<dbReference type="PANTHER" id="PTHR46663">
    <property type="entry name" value="DIGUANYLATE CYCLASE DGCT-RELATED"/>
    <property type="match status" value="1"/>
</dbReference>
<dbReference type="InterPro" id="IPR000160">
    <property type="entry name" value="GGDEF_dom"/>
</dbReference>
<dbReference type="SUPFAM" id="SSF55073">
    <property type="entry name" value="Nucleotide cyclase"/>
    <property type="match status" value="1"/>
</dbReference>
<dbReference type="InterPro" id="IPR043128">
    <property type="entry name" value="Rev_trsase/Diguanyl_cyclase"/>
</dbReference>
<keyword evidence="2" id="KW-0472">Membrane</keyword>
<dbReference type="NCBIfam" id="TIGR00254">
    <property type="entry name" value="GGDEF"/>
    <property type="match status" value="1"/>
</dbReference>
<feature type="transmembrane region" description="Helical" evidence="2">
    <location>
        <begin position="143"/>
        <end position="166"/>
    </location>
</feature>
<dbReference type="RefSeq" id="WP_091353686.1">
    <property type="nucleotide sequence ID" value="NZ_AP025284.1"/>
</dbReference>
<feature type="transmembrane region" description="Helical" evidence="2">
    <location>
        <begin position="71"/>
        <end position="93"/>
    </location>
</feature>
<dbReference type="Gene3D" id="3.30.70.270">
    <property type="match status" value="1"/>
</dbReference>
<dbReference type="AlphaFoldDB" id="A0A1H9DMD5"/>
<feature type="transmembrane region" description="Helical" evidence="2">
    <location>
        <begin position="99"/>
        <end position="122"/>
    </location>
</feature>
<dbReference type="InterPro" id="IPR052163">
    <property type="entry name" value="DGC-Regulatory_Protein"/>
</dbReference>
<evidence type="ECO:0000256" key="1">
    <source>
        <dbReference type="ARBA" id="ARBA00001946"/>
    </source>
</evidence>
<dbReference type="SUPFAM" id="SSF103190">
    <property type="entry name" value="Sensory domain-like"/>
    <property type="match status" value="2"/>
</dbReference>
<evidence type="ECO:0000313" key="4">
    <source>
        <dbReference type="EMBL" id="SEQ13868.1"/>
    </source>
</evidence>
<keyword evidence="2" id="KW-1133">Transmembrane helix</keyword>
<keyword evidence="5" id="KW-1185">Reference proteome</keyword>
<protein>
    <submittedName>
        <fullName evidence="4">Diguanylate cyclase (GGDEF) domain-containing protein</fullName>
    </submittedName>
</protein>
<dbReference type="PANTHER" id="PTHR46663:SF2">
    <property type="entry name" value="GGDEF DOMAIN-CONTAINING PROTEIN"/>
    <property type="match status" value="1"/>
</dbReference>
<proteinExistence type="predicted"/>
<dbReference type="OrthoDB" id="9812260at2"/>
<evidence type="ECO:0000259" key="3">
    <source>
        <dbReference type="PROSITE" id="PS50887"/>
    </source>
</evidence>
<dbReference type="FunFam" id="3.30.70.270:FF:000001">
    <property type="entry name" value="Diguanylate cyclase domain protein"/>
    <property type="match status" value="1"/>
</dbReference>
<feature type="transmembrane region" description="Helical" evidence="2">
    <location>
        <begin position="32"/>
        <end position="55"/>
    </location>
</feature>
<dbReference type="InterPro" id="IPR029787">
    <property type="entry name" value="Nucleotide_cyclase"/>
</dbReference>
<dbReference type="InterPro" id="IPR029151">
    <property type="entry name" value="Sensor-like_sf"/>
</dbReference>
<keyword evidence="2" id="KW-0812">Transmembrane</keyword>
<feature type="domain" description="GGDEF" evidence="3">
    <location>
        <begin position="528"/>
        <end position="660"/>
    </location>
</feature>
<dbReference type="Proteomes" id="UP000198749">
    <property type="component" value="Unassembled WGS sequence"/>
</dbReference>